<feature type="transmembrane region" description="Helical" evidence="7">
    <location>
        <begin position="2492"/>
        <end position="2516"/>
    </location>
</feature>
<name>A0A814NC08_9BILA</name>
<dbReference type="SMART" id="SM01225">
    <property type="entry name" value="G8"/>
    <property type="match status" value="2"/>
</dbReference>
<dbReference type="SUPFAM" id="SSF81296">
    <property type="entry name" value="E set domains"/>
    <property type="match status" value="5"/>
</dbReference>
<dbReference type="CDD" id="cd07067">
    <property type="entry name" value="HP_PGM_like"/>
    <property type="match status" value="1"/>
</dbReference>
<keyword evidence="5" id="KW-0325">Glycoprotein</keyword>
<dbReference type="PANTHER" id="PTHR46769:SF2">
    <property type="entry name" value="FIBROCYSTIN-L ISOFORM 2 PRECURSOR-RELATED"/>
    <property type="match status" value="1"/>
</dbReference>
<evidence type="ECO:0000256" key="1">
    <source>
        <dbReference type="ARBA" id="ARBA00008408"/>
    </source>
</evidence>
<keyword evidence="7" id="KW-0812">Transmembrane</keyword>
<dbReference type="Pfam" id="PF01591">
    <property type="entry name" value="6PF2K"/>
    <property type="match status" value="1"/>
</dbReference>
<keyword evidence="7" id="KW-0472">Membrane</keyword>
<dbReference type="FunFam" id="3.40.50.1240:FF:000001">
    <property type="entry name" value="6-phosphofructo-2-kinase/fructose-2, 6-bisphosphatase 3 isoform 2"/>
    <property type="match status" value="1"/>
</dbReference>
<reference evidence="9" key="1">
    <citation type="submission" date="2021-02" db="EMBL/GenBank/DDBJ databases">
        <authorList>
            <person name="Nowell W R."/>
        </authorList>
    </citation>
    <scope>NUCLEOTIDE SEQUENCE</scope>
</reference>
<dbReference type="GO" id="GO:0005524">
    <property type="term" value="F:ATP binding"/>
    <property type="evidence" value="ECO:0007669"/>
    <property type="project" value="UniProtKB-KW"/>
</dbReference>
<dbReference type="InterPro" id="IPR019316">
    <property type="entry name" value="G8_domain"/>
</dbReference>
<dbReference type="Pfam" id="PF01833">
    <property type="entry name" value="TIG"/>
    <property type="match status" value="5"/>
</dbReference>
<dbReference type="SMART" id="SM00429">
    <property type="entry name" value="IPT"/>
    <property type="match status" value="4"/>
</dbReference>
<dbReference type="SMART" id="SM00710">
    <property type="entry name" value="PbH1"/>
    <property type="match status" value="6"/>
</dbReference>
<dbReference type="InterPro" id="IPR003094">
    <property type="entry name" value="6Pfruct_kin"/>
</dbReference>
<proteinExistence type="inferred from homology"/>
<dbReference type="Pfam" id="PF00300">
    <property type="entry name" value="His_Phos_1"/>
    <property type="match status" value="1"/>
</dbReference>
<dbReference type="InterPro" id="IPR013079">
    <property type="entry name" value="6Phosfructo_kin"/>
</dbReference>
<evidence type="ECO:0000256" key="4">
    <source>
        <dbReference type="ARBA" id="ARBA00022840"/>
    </source>
</evidence>
<dbReference type="SUPFAM" id="SSF49503">
    <property type="entry name" value="Cupredoxins"/>
    <property type="match status" value="1"/>
</dbReference>
<dbReference type="InterPro" id="IPR013078">
    <property type="entry name" value="His_Pase_superF_clade-1"/>
</dbReference>
<evidence type="ECO:0000256" key="3">
    <source>
        <dbReference type="ARBA" id="ARBA00022741"/>
    </source>
</evidence>
<dbReference type="InterPro" id="IPR013783">
    <property type="entry name" value="Ig-like_fold"/>
</dbReference>
<dbReference type="InterPro" id="IPR052387">
    <property type="entry name" value="Fibrocystin"/>
</dbReference>
<dbReference type="Gene3D" id="2.60.40.10">
    <property type="entry name" value="Immunoglobulins"/>
    <property type="match status" value="5"/>
</dbReference>
<dbReference type="PROSITE" id="PS51484">
    <property type="entry name" value="G8"/>
    <property type="match status" value="2"/>
</dbReference>
<dbReference type="InterPro" id="IPR002909">
    <property type="entry name" value="IPT_dom"/>
</dbReference>
<dbReference type="SUPFAM" id="SSF52540">
    <property type="entry name" value="P-loop containing nucleoside triphosphate hydrolases"/>
    <property type="match status" value="1"/>
</dbReference>
<sequence length="3150" mass="347070">MPICGLTPNAKFYCQNSSIEGVRRLFPKYQLLDNSFHITHSPMSHTIDISFRYTACMSPSLIEVLPPTVGQVSSITNASKPVDGQYSIMFNGRLYYPIPAKITASNLANLFQSFSDFGYVVVARTGECAQYSYTIQWLTNGQQPLISIANSSEVRPIDAPMIVSSIRRGSTINVFYNLPNDILRTYHRTPQVEVLVGGYPSYCSNENNNCEFQWSIDHTPTIISVEQNGTMVTIHGTEFSDELEANMILIVNLSALPPGLYPITVRTSMGFAGPLFHIEYRFYVQEVSPQIGSAYGGTDVYVQGAGFENGTRIQFRHRNNRLFPCNIVSIQSNQIHCQTVSTTGQVTITSNGIHPTYGFGYAWFPSRETVQQGTVVTWYWSSVELRSPVYYKIQQVTNAYSTEPVPNGFDSGSATSSGSFSYQFDTVGTFYYWAPNIDQSSGYSMRGVIDVVAVEPEIMTVETIWNKFTGVGIIYSSLTITSEAFLSTIVPQVSSIYGGAILMIIGHGFSSNISQIQITIGSNLCPVVQAMDSQIQCIIPARGNSSDAAAIRIVSHQVSFPSSFTLNYNETITPSITSVSPTFGNTSQVLVITGNNFVGNGQTNVTVGNTPCIVSNYSIGSITCTVGLNLPAGHHTVTVHVDEIGNSNSDIFYMHDLSVTNATPSEGGYGGGLPVTILGYGFNGTDVTVNICNQSCLLVQIVSNVQLICVTPEVSMAEVNSSCNLTVTVNGISKNTLFTYKANLTAIVTSVSPTRGGTGGGTRITINGNNFPTSANVVTVTIADSPCSLQTVTTTSITCETGSYQYRSVRAQVKVFIDGSGYAISSVEFQYIDLWSSPWTWGGNEPPEAGTLVVIDNYVTIYLDIETPILKVLVIDNATLIFDDSQDVALNVEYIFIVNSGHLQVGTESNPFQHRGIITMYGHLRSIELPIFGAKVLALREGTVDMHGMSTIQTWTQLGATANNGSTVITLLQPIDWNVNSQIVIATTSDRFSQKENEIRRIVNISSDRLTLTLDTPLKYTHLGATQTLNSTTIEIRGEVGLLSHNVVFQGSITETWDETIEECPAGFNLVAGSTHYGYWYRLSNKTEGLSVLINPNYCPNRQPFGRFYNNTVHSTGRFGVWIYPEYAPTITGDCSDTQPSQAVFEGLISWKNNKGIELVMTRTTQIKNAIVFDNADIGIAYITAVGHQETNPPYLRATFYDIDSGSSVIDSIIIGDVGISSTPIVPSTAGLVVMWDRGLRVHNVTFINFPSNETRAIFGPIILGRCTDRCGGWLTKFSNISFINVSIRGKFRWEYDALYHDEDGTLGGQSDSIIMAPDGIINASSTCTLVPNFENAIQCPLSEGICLVENPSTANTSIDIEISFRVYICPCYNCGCPTTTTTTATTATTTTETTTTTTSATTTTTTSATTTTTTSATTTTTTSATTTTTTSATTTTATTTTTTTATTNTETTTTSTIYLPPVQPVDELPSSPQLCQALDVRYWSVDSHWTFGPQDYANWFGAKPGSDKNIFVPRCIWLVIDCPLPTIRSLKIEGVVEFQQGGSHVMYADSIFINGGRLIVGLPNAPFNGSVDIILRNTGPVTIQLPWNFPVKESQTIGVLGGLDLHGMSRGITWTRLAVTAMSSQNVIILSERVNWTVNDEIIITTTDTSISHTERHRIINIENATIIHTQVPLAYTHLVIQHALANGQTISVAAAVGLLTRNVRIINQYPGSSLSGFRILVTDYRTDVLHIYSNTMYNAYYKGYARLSNTQFIGYGQLADGYNSDQRSGIYMYHLGDYNPNRPSFIDACSFDGGFNAAIGIRSTNGILMTNNVIYNTYRSGIVVTGMNNIIQNNLVTTVYWVGTGQDPSVAQFSSNYDGAIMARDATSMRLRNNLVAGVERLAYRIPGESCGGQDIYIPPNIINEYSNNEAHSVMSGVNLWPSDKGFTYDRIVGSITREDCEDRINPNSINIRLSQIAIPGVSANSSSGNAGGRSGIVFPTISRNNYMPIRSWTGIGTYPCLNGLMFITNTTLAFFNDICGRHDVAIQVSQSNDDGQFPIATSSIRIRRQTSSVLLPIKLQIELRDEPRTSSIASTGIRAEILSNIASTIINRYQAGELQVAWRNLNVTNGSFPSDLSAQEPFDNSSVELSIINQLLLVSPPRDCRQQSPCTFQPVLVAYDVAGNVIQKLGSNERPWQVKATVVGRPNLNLPGGIANYSDGQTQYILFTLPDIGTQQVQFTLIQPDGVNSSFLATTNLTVQAASVSVTQAVLAGQQVNNVYVVNVNETFSIAAMPIDNVTRLRLGQIQWGSWRWSANVTLFSLPKFNRHGSLVKNNSSRTNIDLVAGTVTVTNLAINATGMYVLQIRLVSSNNEHIIALPTNGILVKENSDNFITEIDAISSNFTFAGDFDALNASGELEIIRAMIYNYLISVDMPLISDIILMKGSVGAIVQVDSENTNISKAVTSMLSDPNAIPGLNLIMLHINGRLYSLSSSSSNNLASNDDNSNNIALIVGLVVGLVVGLLLLIGLVWGYNARERILTRHRLGVETTVEIKVRDRDSRPCFARDWDRDRDQKYQSRSTLLTIQMLCIRNSPNQPEMYDMKKLEQTVNQVETQGRQEVENDHVADVKQHSSTMNQQKAHNDDIHAWRKSDPIAKQRSPLKVRKLSQACRDRLVQTPTVIMMVGLPARGKTYMSRKLARYLHWIGIKTKVFNVGDYRRDSVRGYAGKEFFDPDNIEAVTIRNRCAQNALEDVCNFLQKEGEVAIFDATNTTRERRRTIYNYCTETYCFRVFFVESICDSQEVIQANIREVKLKSPDYKDISQTEAVTDFLSRIKLYEKQYEPIDDKIEEKHYSFIKIYNCGERFLVHKLGGNIQSRVVYFLMNIHVLPRTIYLTMYGESENNIQHRIGGNSPLSPAGKAYSEALAHYIASENIQDLIVWTSQMQPAIDTAKKINAPKEQWKALNGISAGIFEGLTYQEVAENYPEEFAVRNGSKYYYRYPGGESYHDVIARLEPVIMELERAENVLVITHQAVIRCILAYFLDKDPERLPYMKVPLHTVIKLTPMAYGCMMERIPLSVEAVNINRSKLKYCEPNRAGVKGLNEFLGVRSEAKIGPRTTQIFYQNAGTTFETTDARGNRLQRLDSTMSDVTSDNNLSPVQDSDVQQP</sequence>
<evidence type="ECO:0000256" key="6">
    <source>
        <dbReference type="SAM" id="MobiDB-lite"/>
    </source>
</evidence>
<dbReference type="SUPFAM" id="SSF53254">
    <property type="entry name" value="Phosphoglycerate mutase-like"/>
    <property type="match status" value="1"/>
</dbReference>
<feature type="region of interest" description="Disordered" evidence="6">
    <location>
        <begin position="1388"/>
        <end position="1430"/>
    </location>
</feature>
<keyword evidence="7" id="KW-1133">Transmembrane helix</keyword>
<dbReference type="InterPro" id="IPR006626">
    <property type="entry name" value="PbH1"/>
</dbReference>
<keyword evidence="3" id="KW-0547">Nucleotide-binding</keyword>
<protein>
    <recommendedName>
        <fullName evidence="8">G8 domain-containing protein</fullName>
    </recommendedName>
</protein>
<dbReference type="InterPro" id="IPR027417">
    <property type="entry name" value="P-loop_NTPase"/>
</dbReference>
<keyword evidence="2" id="KW-0732">Signal</keyword>
<gene>
    <name evidence="9" type="ORF">ZHD862_LOCUS17043</name>
</gene>
<dbReference type="InterPro" id="IPR029033">
    <property type="entry name" value="His_PPase_superfam"/>
</dbReference>
<feature type="region of interest" description="Disordered" evidence="6">
    <location>
        <begin position="3128"/>
        <end position="3150"/>
    </location>
</feature>
<organism evidence="9 10">
    <name type="scientific">Rotaria sordida</name>
    <dbReference type="NCBI Taxonomy" id="392033"/>
    <lineage>
        <taxon>Eukaryota</taxon>
        <taxon>Metazoa</taxon>
        <taxon>Spiralia</taxon>
        <taxon>Gnathifera</taxon>
        <taxon>Rotifera</taxon>
        <taxon>Eurotatoria</taxon>
        <taxon>Bdelloidea</taxon>
        <taxon>Philodinida</taxon>
        <taxon>Philodinidae</taxon>
        <taxon>Rotaria</taxon>
    </lineage>
</organism>
<dbReference type="InterPro" id="IPR055401">
    <property type="entry name" value="CEMIP_beta-hel_dom"/>
</dbReference>
<evidence type="ECO:0000313" key="9">
    <source>
        <dbReference type="EMBL" id="CAF1090107.1"/>
    </source>
</evidence>
<keyword evidence="4" id="KW-0067">ATP-binding</keyword>
<comment type="caution">
    <text evidence="9">The sequence shown here is derived from an EMBL/GenBank/DDBJ whole genome shotgun (WGS) entry which is preliminary data.</text>
</comment>
<dbReference type="Pfam" id="PF24606">
    <property type="entry name" value="CEMIP_beta-hel"/>
    <property type="match status" value="1"/>
</dbReference>
<dbReference type="GO" id="GO:0006003">
    <property type="term" value="P:fructose 2,6-bisphosphate metabolic process"/>
    <property type="evidence" value="ECO:0007669"/>
    <property type="project" value="InterPro"/>
</dbReference>
<accession>A0A814NC08</accession>
<dbReference type="Gene3D" id="3.40.50.300">
    <property type="entry name" value="P-loop containing nucleotide triphosphate hydrolases"/>
    <property type="match status" value="1"/>
</dbReference>
<dbReference type="PANTHER" id="PTHR46769">
    <property type="entry name" value="POLYCYSTIC KIDNEY AND HEPATIC DISEASE 1 (AUTOSOMAL RECESSIVE)-LIKE 1"/>
    <property type="match status" value="1"/>
</dbReference>
<dbReference type="Proteomes" id="UP000663864">
    <property type="component" value="Unassembled WGS sequence"/>
</dbReference>
<dbReference type="InterPro" id="IPR008972">
    <property type="entry name" value="Cupredoxin"/>
</dbReference>
<dbReference type="FunFam" id="3.40.50.300:FF:000644">
    <property type="entry name" value="GpmB, Fructose-2,6-bisphosphatase"/>
    <property type="match status" value="1"/>
</dbReference>
<comment type="similarity">
    <text evidence="1">In the C-terminal section; belongs to the phosphoglycerate mutase family.</text>
</comment>
<dbReference type="SMART" id="SM00855">
    <property type="entry name" value="PGAM"/>
    <property type="match status" value="1"/>
</dbReference>
<dbReference type="CDD" id="cd00603">
    <property type="entry name" value="IPT_PCSR"/>
    <property type="match status" value="4"/>
</dbReference>
<dbReference type="GO" id="GO:0006000">
    <property type="term" value="P:fructose metabolic process"/>
    <property type="evidence" value="ECO:0007669"/>
    <property type="project" value="InterPro"/>
</dbReference>
<feature type="domain" description="G8" evidence="8">
    <location>
        <begin position="1498"/>
        <end position="1620"/>
    </location>
</feature>
<dbReference type="PRINTS" id="PR00991">
    <property type="entry name" value="6PFRUCTKNASE"/>
</dbReference>
<feature type="domain" description="G8" evidence="8">
    <location>
        <begin position="839"/>
        <end position="960"/>
    </location>
</feature>
<evidence type="ECO:0000256" key="7">
    <source>
        <dbReference type="SAM" id="Phobius"/>
    </source>
</evidence>
<evidence type="ECO:0000256" key="5">
    <source>
        <dbReference type="ARBA" id="ARBA00023180"/>
    </source>
</evidence>
<dbReference type="EMBL" id="CAJNOT010000830">
    <property type="protein sequence ID" value="CAF1090107.1"/>
    <property type="molecule type" value="Genomic_DNA"/>
</dbReference>
<dbReference type="Pfam" id="PF10162">
    <property type="entry name" value="G8"/>
    <property type="match status" value="2"/>
</dbReference>
<evidence type="ECO:0000259" key="8">
    <source>
        <dbReference type="PROSITE" id="PS51484"/>
    </source>
</evidence>
<evidence type="ECO:0000256" key="2">
    <source>
        <dbReference type="ARBA" id="ARBA00022729"/>
    </source>
</evidence>
<dbReference type="CDD" id="cd00102">
    <property type="entry name" value="IPT"/>
    <property type="match status" value="1"/>
</dbReference>
<dbReference type="Gene3D" id="3.40.50.1240">
    <property type="entry name" value="Phosphoglycerate mutase-like"/>
    <property type="match status" value="1"/>
</dbReference>
<evidence type="ECO:0000313" key="10">
    <source>
        <dbReference type="Proteomes" id="UP000663864"/>
    </source>
</evidence>
<dbReference type="GO" id="GO:0003873">
    <property type="term" value="F:6-phosphofructo-2-kinase activity"/>
    <property type="evidence" value="ECO:0007669"/>
    <property type="project" value="InterPro"/>
</dbReference>
<dbReference type="InterPro" id="IPR014756">
    <property type="entry name" value="Ig_E-set"/>
</dbReference>